<name>A0A9D5C8Z4_9LILI</name>
<dbReference type="AlphaFoldDB" id="A0A9D5C8Z4"/>
<reference evidence="1" key="1">
    <citation type="submission" date="2021-03" db="EMBL/GenBank/DDBJ databases">
        <authorList>
            <person name="Li Z."/>
            <person name="Yang C."/>
        </authorList>
    </citation>
    <scope>NUCLEOTIDE SEQUENCE</scope>
    <source>
        <strain evidence="1">Dzin_1.0</strain>
        <tissue evidence="1">Leaf</tissue>
    </source>
</reference>
<reference evidence="1" key="2">
    <citation type="journal article" date="2022" name="Hortic Res">
        <title>The genome of Dioscorea zingiberensis sheds light on the biosynthesis, origin and evolution of the medicinally important diosgenin saponins.</title>
        <authorList>
            <person name="Li Y."/>
            <person name="Tan C."/>
            <person name="Li Z."/>
            <person name="Guo J."/>
            <person name="Li S."/>
            <person name="Chen X."/>
            <person name="Wang C."/>
            <person name="Dai X."/>
            <person name="Yang H."/>
            <person name="Song W."/>
            <person name="Hou L."/>
            <person name="Xu J."/>
            <person name="Tong Z."/>
            <person name="Xu A."/>
            <person name="Yuan X."/>
            <person name="Wang W."/>
            <person name="Yang Q."/>
            <person name="Chen L."/>
            <person name="Sun Z."/>
            <person name="Wang K."/>
            <person name="Pan B."/>
            <person name="Chen J."/>
            <person name="Bao Y."/>
            <person name="Liu F."/>
            <person name="Qi X."/>
            <person name="Gang D.R."/>
            <person name="Wen J."/>
            <person name="Li J."/>
        </authorList>
    </citation>
    <scope>NUCLEOTIDE SEQUENCE</scope>
    <source>
        <strain evidence="1">Dzin_1.0</strain>
    </source>
</reference>
<dbReference type="EMBL" id="JAGGNH010000006">
    <property type="protein sequence ID" value="KAJ0968751.1"/>
    <property type="molecule type" value="Genomic_DNA"/>
</dbReference>
<evidence type="ECO:0000313" key="2">
    <source>
        <dbReference type="Proteomes" id="UP001085076"/>
    </source>
</evidence>
<proteinExistence type="predicted"/>
<sequence length="79" mass="8806">MQLKANSCTTVRVRLIKKTTSSGTGGTLRDHIDLQFNLSTLLHLWTMFVHLHLVLGNSPGDVSHFTIIPRRMSSSDNSD</sequence>
<gene>
    <name evidence="1" type="ORF">J5N97_021628</name>
</gene>
<protein>
    <submittedName>
        <fullName evidence="1">Uncharacterized protein</fullName>
    </submittedName>
</protein>
<comment type="caution">
    <text evidence="1">The sequence shown here is derived from an EMBL/GenBank/DDBJ whole genome shotgun (WGS) entry which is preliminary data.</text>
</comment>
<accession>A0A9D5C8Z4</accession>
<keyword evidence="2" id="KW-1185">Reference proteome</keyword>
<dbReference type="Proteomes" id="UP001085076">
    <property type="component" value="Miscellaneous, Linkage group lg06"/>
</dbReference>
<evidence type="ECO:0000313" key="1">
    <source>
        <dbReference type="EMBL" id="KAJ0968751.1"/>
    </source>
</evidence>
<organism evidence="1 2">
    <name type="scientific">Dioscorea zingiberensis</name>
    <dbReference type="NCBI Taxonomy" id="325984"/>
    <lineage>
        <taxon>Eukaryota</taxon>
        <taxon>Viridiplantae</taxon>
        <taxon>Streptophyta</taxon>
        <taxon>Embryophyta</taxon>
        <taxon>Tracheophyta</taxon>
        <taxon>Spermatophyta</taxon>
        <taxon>Magnoliopsida</taxon>
        <taxon>Liliopsida</taxon>
        <taxon>Dioscoreales</taxon>
        <taxon>Dioscoreaceae</taxon>
        <taxon>Dioscorea</taxon>
    </lineage>
</organism>